<evidence type="ECO:0000313" key="2">
    <source>
        <dbReference type="Proteomes" id="UP000823674"/>
    </source>
</evidence>
<evidence type="ECO:0000313" key="1">
    <source>
        <dbReference type="EMBL" id="KAG5394101.1"/>
    </source>
</evidence>
<organism evidence="1 2">
    <name type="scientific">Brassica rapa subsp. trilocularis</name>
    <dbReference type="NCBI Taxonomy" id="1813537"/>
    <lineage>
        <taxon>Eukaryota</taxon>
        <taxon>Viridiplantae</taxon>
        <taxon>Streptophyta</taxon>
        <taxon>Embryophyta</taxon>
        <taxon>Tracheophyta</taxon>
        <taxon>Spermatophyta</taxon>
        <taxon>Magnoliopsida</taxon>
        <taxon>eudicotyledons</taxon>
        <taxon>Gunneridae</taxon>
        <taxon>Pentapetalae</taxon>
        <taxon>rosids</taxon>
        <taxon>malvids</taxon>
        <taxon>Brassicales</taxon>
        <taxon>Brassicaceae</taxon>
        <taxon>Brassiceae</taxon>
        <taxon>Brassica</taxon>
    </lineage>
</organism>
<comment type="caution">
    <text evidence="1">The sequence shown here is derived from an EMBL/GenBank/DDBJ whole genome shotgun (WGS) entry which is preliminary data.</text>
</comment>
<accession>A0ABQ7M9R6</accession>
<name>A0ABQ7M9R6_BRACM</name>
<sequence length="323" mass="37381">MSSSNYFRTWIDRPYLDPNTRLLTEEYQRGITEFMGLVHRQPEAKTEKRFEYRYATEDELEEMKQREFAGWMFTYVSARLARGETFDDWIREMVVGPNFVVKSYPRLCTRGYAFTTQKRRHSSTTYDVGVCSASEDDVYYGHIHEILENKYLSMVGLRCTVFYCDWHDNTPDRGVRTNAFGATSADQVCYIKYPRVRNRDDPWVTVTRLNPRGRVQGSSELEDPLKPSTSGNLSAAEDLAGVGLVVDLTNFGEKTAVHVEDEPSPFPRNFLGIFRRNSEEGRGFLGNSIIFLGIPWNIPRKFRGNSEELGNFLGNYRGYYEET</sequence>
<reference evidence="1 2" key="1">
    <citation type="submission" date="2021-03" db="EMBL/GenBank/DDBJ databases">
        <authorList>
            <person name="King G.J."/>
            <person name="Bancroft I."/>
            <person name="Baten A."/>
            <person name="Bloomfield J."/>
            <person name="Borpatragohain P."/>
            <person name="He Z."/>
            <person name="Irish N."/>
            <person name="Irwin J."/>
            <person name="Liu K."/>
            <person name="Mauleon R.P."/>
            <person name="Moore J."/>
            <person name="Morris R."/>
            <person name="Ostergaard L."/>
            <person name="Wang B."/>
            <person name="Wells R."/>
        </authorList>
    </citation>
    <scope>NUCLEOTIDE SEQUENCE [LARGE SCALE GENOMIC DNA]</scope>
    <source>
        <strain evidence="1">R-o-18</strain>
        <tissue evidence="1">Leaf</tissue>
    </source>
</reference>
<dbReference type="EMBL" id="JADBGQ010000006">
    <property type="protein sequence ID" value="KAG5394101.1"/>
    <property type="molecule type" value="Genomic_DNA"/>
</dbReference>
<keyword evidence="2" id="KW-1185">Reference proteome</keyword>
<gene>
    <name evidence="1" type="primary">A06g507630.1_BraROA</name>
    <name evidence="1" type="ORF">IGI04_024064</name>
</gene>
<proteinExistence type="predicted"/>
<evidence type="ECO:0008006" key="3">
    <source>
        <dbReference type="Google" id="ProtNLM"/>
    </source>
</evidence>
<dbReference type="PANTHER" id="PTHR48258">
    <property type="entry name" value="DUF4218 DOMAIN-CONTAINING PROTEIN-RELATED"/>
    <property type="match status" value="1"/>
</dbReference>
<protein>
    <recommendedName>
        <fullName evidence="3">DUF4216 domain-containing protein</fullName>
    </recommendedName>
</protein>
<dbReference type="Proteomes" id="UP000823674">
    <property type="component" value="Chromosome A06"/>
</dbReference>
<dbReference type="PANTHER" id="PTHR48258:SF11">
    <property type="entry name" value="TDCA1-ORF2 PROTEIN"/>
    <property type="match status" value="1"/>
</dbReference>